<organism evidence="2 5">
    <name type="scientific">Limosilactobacillus reuteri</name>
    <name type="common">Lactobacillus reuteri</name>
    <dbReference type="NCBI Taxonomy" id="1598"/>
    <lineage>
        <taxon>Bacteria</taxon>
        <taxon>Bacillati</taxon>
        <taxon>Bacillota</taxon>
        <taxon>Bacilli</taxon>
        <taxon>Lactobacillales</taxon>
        <taxon>Lactobacillaceae</taxon>
        <taxon>Limosilactobacillus</taxon>
    </lineage>
</organism>
<reference evidence="4" key="2">
    <citation type="journal article" date="2018" name="Genome Announc.">
        <title>Fifty-Six Draft Genome Sequences of 10 Lactobacillus Species from 22 Commercial Dietary Supplements.</title>
        <authorList>
            <person name="Gangiredla J."/>
            <person name="Barnaba T.J."/>
            <person name="Mammel M.K."/>
            <person name="Lacher D.W."/>
            <person name="Elkins C.A."/>
            <person name="Lampel K.A."/>
            <person name="Whitehouse C.A."/>
            <person name="Tartera C."/>
        </authorList>
    </citation>
    <scope>NUCLEOTIDE SEQUENCE</scope>
    <source>
        <strain evidence="4">DS12_10</strain>
    </source>
</reference>
<keyword evidence="1" id="KW-1133">Transmembrane helix</keyword>
<accession>A0A073JPL9</accession>
<evidence type="ECO:0000313" key="3">
    <source>
        <dbReference type="EMBL" id="MRG90220.1"/>
    </source>
</evidence>
<gene>
    <name evidence="4" type="ORF">DB325_00045</name>
    <name evidence="3" type="ORF">GIX76_09560</name>
    <name evidence="2" type="ORF">LR3_10610</name>
</gene>
<name>A0A073JPL9_LIMRT</name>
<dbReference type="Proteomes" id="UP000460207">
    <property type="component" value="Unassembled WGS sequence"/>
</dbReference>
<protein>
    <recommendedName>
        <fullName evidence="8">Late competence protein ComGE</fullName>
    </recommendedName>
</protein>
<sequence length="96" mass="10803">MKSAKAKAFMMVDSLVSLLVIAMGINLFFICEKQLWLQNRNLQLKMAATRLGKEASDLYAVKKQPVILRQGDLTAKATVQKVIVYKNGQCLCRVEK</sequence>
<dbReference type="AlphaFoldDB" id="A0A073JPL9"/>
<evidence type="ECO:0000313" key="2">
    <source>
        <dbReference type="EMBL" id="KEK16812.1"/>
    </source>
</evidence>
<dbReference type="PATRIC" id="fig|1598.90.peg.77"/>
<dbReference type="EMBL" id="WJND01000025">
    <property type="protein sequence ID" value="MRG90220.1"/>
    <property type="molecule type" value="Genomic_DNA"/>
</dbReference>
<evidence type="ECO:0000313" key="5">
    <source>
        <dbReference type="Proteomes" id="UP000027731"/>
    </source>
</evidence>
<keyword evidence="1" id="KW-0472">Membrane</keyword>
<keyword evidence="1" id="KW-0812">Transmembrane</keyword>
<evidence type="ECO:0000313" key="6">
    <source>
        <dbReference type="Proteomes" id="UP000244083"/>
    </source>
</evidence>
<dbReference type="Proteomes" id="UP000244083">
    <property type="component" value="Unassembled WGS sequence"/>
</dbReference>
<evidence type="ECO:0000313" key="7">
    <source>
        <dbReference type="Proteomes" id="UP000460207"/>
    </source>
</evidence>
<evidence type="ECO:0000256" key="1">
    <source>
        <dbReference type="SAM" id="Phobius"/>
    </source>
</evidence>
<dbReference type="Proteomes" id="UP000027731">
    <property type="component" value="Unassembled WGS sequence"/>
</dbReference>
<dbReference type="EMBL" id="QAZN01000001">
    <property type="protein sequence ID" value="PTV05128.1"/>
    <property type="molecule type" value="Genomic_DNA"/>
</dbReference>
<evidence type="ECO:0000313" key="4">
    <source>
        <dbReference type="EMBL" id="PTV05128.1"/>
    </source>
</evidence>
<dbReference type="RefSeq" id="WP_035167962.1">
    <property type="nucleotide sequence ID" value="NZ_QAZN01000001.1"/>
</dbReference>
<reference evidence="6" key="3">
    <citation type="submission" date="2018-04" db="EMBL/GenBank/DDBJ databases">
        <title>Draft Genome Sequences of 10 Lactobacillus Species from 22 Commercial Probiotic Products.</title>
        <authorList>
            <person name="Gangiredla J."/>
            <person name="Barnaba T.J."/>
            <person name="Mammel M.K."/>
            <person name="Lacher D.W."/>
            <person name="Elkins C.A."/>
            <person name="Lampel K.A."/>
            <person name="Whitehouse C.A."/>
            <person name="Tartera C."/>
        </authorList>
    </citation>
    <scope>NUCLEOTIDE SEQUENCE [LARGE SCALE GENOMIC DNA]</scope>
    <source>
        <strain evidence="6">DS12_10</strain>
    </source>
</reference>
<reference evidence="2 5" key="1">
    <citation type="submission" date="2014-06" db="EMBL/GenBank/DDBJ databases">
        <title>Genetic determinant of reutericyclin biosynthesis of Lactobacillus reuteri.</title>
        <authorList>
            <person name="Lin X."/>
            <person name="Duar R."/>
            <person name="Walter J."/>
            <person name="Gaenzle M."/>
        </authorList>
    </citation>
    <scope>NUCLEOTIDE SEQUENCE [LARGE SCALE GENOMIC DNA]</scope>
    <source>
        <strain evidence="2 5">LTH2584</strain>
    </source>
</reference>
<proteinExistence type="predicted"/>
<dbReference type="EMBL" id="JOSX01000002">
    <property type="protein sequence ID" value="KEK16812.1"/>
    <property type="molecule type" value="Genomic_DNA"/>
</dbReference>
<feature type="transmembrane region" description="Helical" evidence="1">
    <location>
        <begin position="12"/>
        <end position="30"/>
    </location>
</feature>
<reference evidence="3 7" key="4">
    <citation type="submission" date="2019-11" db="EMBL/GenBank/DDBJ databases">
        <title>Draft genome sequence of 12 host-associated Lactobacillus reuteri rodent strains.</title>
        <authorList>
            <person name="Zhang S."/>
            <person name="Ozcam M."/>
            <person name="Van Pijkeren J.P."/>
        </authorList>
    </citation>
    <scope>NUCLEOTIDE SEQUENCE [LARGE SCALE GENOMIC DNA]</scope>
    <source>
        <strain evidence="3 7">N4I</strain>
    </source>
</reference>
<comment type="caution">
    <text evidence="2">The sequence shown here is derived from an EMBL/GenBank/DDBJ whole genome shotgun (WGS) entry which is preliminary data.</text>
</comment>
<evidence type="ECO:0008006" key="8">
    <source>
        <dbReference type="Google" id="ProtNLM"/>
    </source>
</evidence>